<proteinExistence type="predicted"/>
<evidence type="ECO:0000313" key="1">
    <source>
        <dbReference type="EMBL" id="GGF02545.1"/>
    </source>
</evidence>
<reference evidence="1" key="1">
    <citation type="journal article" date="2014" name="Int. J. Syst. Evol. Microbiol.">
        <title>Complete genome of a new Firmicutes species belonging to the dominant human colonic microbiota ('Ruminococcus bicirculans') reveals two chromosomes and a selective capacity to utilize plant glucans.</title>
        <authorList>
            <consortium name="NISC Comparative Sequencing Program"/>
            <person name="Wegmann U."/>
            <person name="Louis P."/>
            <person name="Goesmann A."/>
            <person name="Henrissat B."/>
            <person name="Duncan S.H."/>
            <person name="Flint H.J."/>
        </authorList>
    </citation>
    <scope>NUCLEOTIDE SEQUENCE</scope>
    <source>
        <strain evidence="1">CGMCC 1.12707</strain>
    </source>
</reference>
<reference evidence="3" key="2">
    <citation type="submission" date="2016-11" db="EMBL/GenBank/DDBJ databases">
        <authorList>
            <person name="Varghese N."/>
            <person name="Submissions S."/>
        </authorList>
    </citation>
    <scope>NUCLEOTIDE SEQUENCE [LARGE SCALE GENOMIC DNA]</scope>
    <source>
        <strain evidence="3">DSM 27989</strain>
    </source>
</reference>
<protein>
    <submittedName>
        <fullName evidence="2">Uncharacterized protein</fullName>
    </submittedName>
</protein>
<evidence type="ECO:0000313" key="4">
    <source>
        <dbReference type="Proteomes" id="UP000650994"/>
    </source>
</evidence>
<keyword evidence="4" id="KW-1185">Reference proteome</keyword>
<name>A0A1M7BJA4_9FLAO</name>
<sequence>MNFTRNDIFKRHLKIKLLSFVYLFIIALGGEAASFYEANSEVKDIAEDPTEGNAQSKNKSYLKFKILNLKFVQL</sequence>
<dbReference type="Proteomes" id="UP000650994">
    <property type="component" value="Unassembled WGS sequence"/>
</dbReference>
<evidence type="ECO:0000313" key="3">
    <source>
        <dbReference type="Proteomes" id="UP000184120"/>
    </source>
</evidence>
<dbReference type="EMBL" id="FRBH01000011">
    <property type="protein sequence ID" value="SHL55115.1"/>
    <property type="molecule type" value="Genomic_DNA"/>
</dbReference>
<dbReference type="Proteomes" id="UP000184120">
    <property type="component" value="Unassembled WGS sequence"/>
</dbReference>
<evidence type="ECO:0000313" key="2">
    <source>
        <dbReference type="EMBL" id="SHL55115.1"/>
    </source>
</evidence>
<organism evidence="2 3">
    <name type="scientific">Chishuiella changwenlii</name>
    <dbReference type="NCBI Taxonomy" id="1434701"/>
    <lineage>
        <taxon>Bacteria</taxon>
        <taxon>Pseudomonadati</taxon>
        <taxon>Bacteroidota</taxon>
        <taxon>Flavobacteriia</taxon>
        <taxon>Flavobacteriales</taxon>
        <taxon>Weeksellaceae</taxon>
        <taxon>Chishuiella</taxon>
    </lineage>
</organism>
<dbReference type="STRING" id="1434701.SAMN05443634_1117"/>
<reference evidence="1" key="5">
    <citation type="submission" date="2024-05" db="EMBL/GenBank/DDBJ databases">
        <authorList>
            <person name="Sun Q."/>
            <person name="Zhou Y."/>
        </authorList>
    </citation>
    <scope>NUCLEOTIDE SEQUENCE</scope>
    <source>
        <strain evidence="1">CGMCC 1.12707</strain>
    </source>
</reference>
<dbReference type="EMBL" id="BMFL01000013">
    <property type="protein sequence ID" value="GGF02545.1"/>
    <property type="molecule type" value="Genomic_DNA"/>
</dbReference>
<reference evidence="2" key="3">
    <citation type="submission" date="2016-11" db="EMBL/GenBank/DDBJ databases">
        <authorList>
            <person name="Jaros S."/>
            <person name="Januszkiewicz K."/>
            <person name="Wedrychowicz H."/>
        </authorList>
    </citation>
    <scope>NUCLEOTIDE SEQUENCE [LARGE SCALE GENOMIC DNA]</scope>
    <source>
        <strain evidence="2">DSM 27989</strain>
    </source>
</reference>
<gene>
    <name evidence="1" type="ORF">GCM10010984_20050</name>
    <name evidence="2" type="ORF">SAMN05443634_1117</name>
</gene>
<dbReference type="AlphaFoldDB" id="A0A1M7BJA4"/>
<reference evidence="4" key="4">
    <citation type="journal article" date="2019" name="Int. J. Syst. Evol. Microbiol.">
        <title>The Global Catalogue of Microorganisms (GCM) 10K type strain sequencing project: providing services to taxonomists for standard genome sequencing and annotation.</title>
        <authorList>
            <consortium name="The Broad Institute Genomics Platform"/>
            <consortium name="The Broad Institute Genome Sequencing Center for Infectious Disease"/>
            <person name="Wu L."/>
            <person name="Ma J."/>
        </authorList>
    </citation>
    <scope>NUCLEOTIDE SEQUENCE [LARGE SCALE GENOMIC DNA]</scope>
    <source>
        <strain evidence="4">CGMCC 1.12707</strain>
    </source>
</reference>
<accession>A0A1M7BJA4</accession>